<evidence type="ECO:0000313" key="3">
    <source>
        <dbReference type="Proteomes" id="UP000242869"/>
    </source>
</evidence>
<dbReference type="Proteomes" id="UP000242869">
    <property type="component" value="Unassembled WGS sequence"/>
</dbReference>
<keyword evidence="1" id="KW-0472">Membrane</keyword>
<dbReference type="OrthoDB" id="9128717at2"/>
<keyword evidence="1" id="KW-0812">Transmembrane</keyword>
<proteinExistence type="predicted"/>
<protein>
    <submittedName>
        <fullName evidence="2">Uncharacterized protein</fullName>
    </submittedName>
</protein>
<name>A0A1I4Z421_9NEIS</name>
<dbReference type="RefSeq" id="WP_091193830.1">
    <property type="nucleotide sequence ID" value="NZ_FOVE01000009.1"/>
</dbReference>
<organism evidence="2 3">
    <name type="scientific">Formivibrio citricus</name>
    <dbReference type="NCBI Taxonomy" id="83765"/>
    <lineage>
        <taxon>Bacteria</taxon>
        <taxon>Pseudomonadati</taxon>
        <taxon>Pseudomonadota</taxon>
        <taxon>Betaproteobacteria</taxon>
        <taxon>Neisseriales</taxon>
        <taxon>Chitinibacteraceae</taxon>
        <taxon>Formivibrio</taxon>
    </lineage>
</organism>
<dbReference type="EMBL" id="FOVE01000009">
    <property type="protein sequence ID" value="SFN45034.1"/>
    <property type="molecule type" value="Genomic_DNA"/>
</dbReference>
<feature type="transmembrane region" description="Helical" evidence="1">
    <location>
        <begin position="6"/>
        <end position="24"/>
    </location>
</feature>
<reference evidence="3" key="1">
    <citation type="submission" date="2016-10" db="EMBL/GenBank/DDBJ databases">
        <authorList>
            <person name="Varghese N."/>
            <person name="Submissions S."/>
        </authorList>
    </citation>
    <scope>NUCLEOTIDE SEQUENCE [LARGE SCALE GENOMIC DNA]</scope>
    <source>
        <strain evidence="3">DSM 6150</strain>
    </source>
</reference>
<keyword evidence="3" id="KW-1185">Reference proteome</keyword>
<dbReference type="AlphaFoldDB" id="A0A1I4Z421"/>
<evidence type="ECO:0000313" key="2">
    <source>
        <dbReference type="EMBL" id="SFN45034.1"/>
    </source>
</evidence>
<keyword evidence="1" id="KW-1133">Transmembrane helix</keyword>
<evidence type="ECO:0000256" key="1">
    <source>
        <dbReference type="SAM" id="Phobius"/>
    </source>
</evidence>
<accession>A0A1I4Z421</accession>
<sequence length="416" mass="46781">MNSIIWIASALLGVLFIKTFVVTLRKYKEKTKTDVQPAVSTDAQQIIIHETIPDQLIIGQTHLTPLVTINSLLDMDAFENAKPLELECSKPIGKLNALLQAAPSILIAKEAHGKKLMEVVINGDLVRATDGNGLRPFAMSGGKITEQAKLYEADKLQNMINAAAVWQIASVVVAQKHLADISQKLDEIKNKVNNISEFLDNQRKARIQGTYEYLGQVYFSIKEGDLPETARTELENCERDLLEIQCHLENEFKQKLVKRVKHTETFGTEDLTNDIRRKILELEKLTTDITLCMKTRIAAWHVLSLFPGNPHLKIARRQSIEKSINSFSALGIKLKDAMFGEISEIKSVWNMESTLQERRDSLKGRCQAATSLLEGYAKEGMEQISQSEALLLKHDQPSKFVIQIENGQPIEARKII</sequence>
<gene>
    <name evidence="2" type="ORF">SAMN05660284_01520</name>
</gene>